<reference evidence="1 2" key="1">
    <citation type="submission" date="2018-06" db="EMBL/GenBank/DDBJ databases">
        <title>Extensive metabolic versatility and redundancy in microbially diverse, dynamic hydrothermal sediments.</title>
        <authorList>
            <person name="Dombrowski N."/>
            <person name="Teske A."/>
            <person name="Baker B.J."/>
        </authorList>
    </citation>
    <scope>NUCLEOTIDE SEQUENCE [LARGE SCALE GENOMIC DNA]</scope>
    <source>
        <strain evidence="1">B20_G2</strain>
    </source>
</reference>
<comment type="caution">
    <text evidence="1">The sequence shown here is derived from an EMBL/GenBank/DDBJ whole genome shotgun (WGS) entry which is preliminary data.</text>
</comment>
<gene>
    <name evidence="1" type="ORF">DRJ26_04550</name>
</gene>
<proteinExistence type="predicted"/>
<dbReference type="AlphaFoldDB" id="A0A497EZD0"/>
<dbReference type="Proteomes" id="UP000269499">
    <property type="component" value="Unassembled WGS sequence"/>
</dbReference>
<name>A0A497EZD0_9CREN</name>
<sequence>MKESKEIVKLLKNERKYIMKCLRSRIKAAREDLKGGGIEIAINDLLGALHWQAEIDFIDYILRRIEEAD</sequence>
<protein>
    <submittedName>
        <fullName evidence="1">Uncharacterized protein</fullName>
    </submittedName>
</protein>
<evidence type="ECO:0000313" key="2">
    <source>
        <dbReference type="Proteomes" id="UP000269499"/>
    </source>
</evidence>
<accession>A0A497EZD0</accession>
<evidence type="ECO:0000313" key="1">
    <source>
        <dbReference type="EMBL" id="RLE52575.1"/>
    </source>
</evidence>
<organism evidence="1 2">
    <name type="scientific">Thermoproteota archaeon</name>
    <dbReference type="NCBI Taxonomy" id="2056631"/>
    <lineage>
        <taxon>Archaea</taxon>
        <taxon>Thermoproteota</taxon>
    </lineage>
</organism>
<dbReference type="EMBL" id="QMRA01000110">
    <property type="protein sequence ID" value="RLE52575.1"/>
    <property type="molecule type" value="Genomic_DNA"/>
</dbReference>